<keyword evidence="4" id="KW-1185">Reference proteome</keyword>
<evidence type="ECO:0000313" key="4">
    <source>
        <dbReference type="Proteomes" id="UP000801864"/>
    </source>
</evidence>
<evidence type="ECO:0000256" key="2">
    <source>
        <dbReference type="SAM" id="MobiDB-lite"/>
    </source>
</evidence>
<dbReference type="Proteomes" id="UP000801864">
    <property type="component" value="Unassembled WGS sequence"/>
</dbReference>
<dbReference type="PANTHER" id="PTHR12821:SF0">
    <property type="entry name" value="BYSTIN"/>
    <property type="match status" value="1"/>
</dbReference>
<protein>
    <recommendedName>
        <fullName evidence="5">Bystin</fullName>
    </recommendedName>
</protein>
<dbReference type="GO" id="GO:0006364">
    <property type="term" value="P:rRNA processing"/>
    <property type="evidence" value="ECO:0007669"/>
    <property type="project" value="TreeGrafter"/>
</dbReference>
<dbReference type="InterPro" id="IPR007955">
    <property type="entry name" value="Bystin"/>
</dbReference>
<dbReference type="GO" id="GO:0030688">
    <property type="term" value="C:preribosome, small subunit precursor"/>
    <property type="evidence" value="ECO:0007669"/>
    <property type="project" value="TreeGrafter"/>
</dbReference>
<dbReference type="GO" id="GO:0005730">
    <property type="term" value="C:nucleolus"/>
    <property type="evidence" value="ECO:0007669"/>
    <property type="project" value="TreeGrafter"/>
</dbReference>
<evidence type="ECO:0008006" key="5">
    <source>
        <dbReference type="Google" id="ProtNLM"/>
    </source>
</evidence>
<dbReference type="Pfam" id="PF05291">
    <property type="entry name" value="Bystin"/>
    <property type="match status" value="1"/>
</dbReference>
<evidence type="ECO:0000256" key="1">
    <source>
        <dbReference type="ARBA" id="ARBA00007114"/>
    </source>
</evidence>
<comment type="caution">
    <text evidence="3">The sequence shown here is derived from an EMBL/GenBank/DDBJ whole genome shotgun (WGS) entry which is preliminary data.</text>
</comment>
<accession>A0A9P4XE59</accession>
<name>A0A9P4XE59_9HYPO</name>
<dbReference type="GO" id="GO:0030515">
    <property type="term" value="F:snoRNA binding"/>
    <property type="evidence" value="ECO:0007669"/>
    <property type="project" value="TreeGrafter"/>
</dbReference>
<reference evidence="3 4" key="1">
    <citation type="submission" date="2018-06" db="EMBL/GenBank/DDBJ databases">
        <title>Genome analysis of cellulolytic fungus Trichoderma lentiforme CFAM-422.</title>
        <authorList>
            <person name="Steindorff A.S."/>
            <person name="Formighieri E.F."/>
            <person name="Midorikawa G.E.O."/>
            <person name="Tamietti M.S."/>
            <person name="Ramos E.Z."/>
            <person name="Silva A.S."/>
            <person name="Bon E.P.S."/>
            <person name="Mendes T.D."/>
            <person name="Damaso M.C.T."/>
            <person name="Favaro L.C.L."/>
        </authorList>
    </citation>
    <scope>NUCLEOTIDE SEQUENCE [LARGE SCALE GENOMIC DNA]</scope>
    <source>
        <strain evidence="3 4">CFAM-422</strain>
    </source>
</reference>
<sequence>MPKATTPTAARGGRRHNPLEDDVLATGILRNKPTKRKSKDVEESEDAFVDSKASKNILRIGRELMEEENAENPVTKPTVDNFGYDSRFGEEEEDHKGYDEEEAWGDDDDMVEEVEVDPEDLDTYRKFMGDEEDDDLLKHGWDLKGSGEPQGESINLADLILEKIAAHEAAQAGGGNVRAPDDDFELPPKVVEVYTNYGLGANSTTRIGEILSRYKSGPLPKPFKILPTIPHWEDIIDVTKPENWTPNATYQATRIFVSAKPGVVQRFLEMVVLEKVREDIYDTKKLNVHLFNSLKKGLYKPAAFFKGFLFPLIGSGTCTLREAHIISAVLARVSIPVLHSAAAIKGLCDIAAQEASQGSEGGGATNIFIKTLLEKKYALPYQAIDALVFHFLRFRAEDPATARAGDNMTVVMSGSDYRAKLPVIWHQSLLAFAQRYKGDITEDQREALLDLLLTHGHSAIGPEVRRELLAGRGRGIPLEPQGMALDGDDTMEMDA</sequence>
<dbReference type="GO" id="GO:0005737">
    <property type="term" value="C:cytoplasm"/>
    <property type="evidence" value="ECO:0007669"/>
    <property type="project" value="TreeGrafter"/>
</dbReference>
<gene>
    <name evidence="3" type="ORF">CFAM422_005706</name>
</gene>
<dbReference type="EMBL" id="QLNT01000009">
    <property type="protein sequence ID" value="KAF3072171.1"/>
    <property type="molecule type" value="Genomic_DNA"/>
</dbReference>
<dbReference type="AlphaFoldDB" id="A0A9P4XE59"/>
<feature type="region of interest" description="Disordered" evidence="2">
    <location>
        <begin position="1"/>
        <end position="50"/>
    </location>
</feature>
<evidence type="ECO:0000313" key="3">
    <source>
        <dbReference type="EMBL" id="KAF3072171.1"/>
    </source>
</evidence>
<proteinExistence type="inferred from homology"/>
<comment type="similarity">
    <text evidence="1">Belongs to the bystin family.</text>
</comment>
<dbReference type="PANTHER" id="PTHR12821">
    <property type="entry name" value="BYSTIN"/>
    <property type="match status" value="1"/>
</dbReference>
<organism evidence="3 4">
    <name type="scientific">Trichoderma lentiforme</name>
    <dbReference type="NCBI Taxonomy" id="1567552"/>
    <lineage>
        <taxon>Eukaryota</taxon>
        <taxon>Fungi</taxon>
        <taxon>Dikarya</taxon>
        <taxon>Ascomycota</taxon>
        <taxon>Pezizomycotina</taxon>
        <taxon>Sordariomycetes</taxon>
        <taxon>Hypocreomycetidae</taxon>
        <taxon>Hypocreales</taxon>
        <taxon>Hypocreaceae</taxon>
        <taxon>Trichoderma</taxon>
    </lineage>
</organism>
<feature type="region of interest" description="Disordered" evidence="2">
    <location>
        <begin position="66"/>
        <end position="102"/>
    </location>
</feature>